<evidence type="ECO:0000256" key="2">
    <source>
        <dbReference type="ARBA" id="ARBA00008573"/>
    </source>
</evidence>
<organism evidence="9 10">
    <name type="scientific">Durusdinium trenchii</name>
    <dbReference type="NCBI Taxonomy" id="1381693"/>
    <lineage>
        <taxon>Eukaryota</taxon>
        <taxon>Sar</taxon>
        <taxon>Alveolata</taxon>
        <taxon>Dinophyceae</taxon>
        <taxon>Suessiales</taxon>
        <taxon>Symbiodiniaceae</taxon>
        <taxon>Durusdinium</taxon>
    </lineage>
</organism>
<comment type="subcellular location">
    <subcellularLocation>
        <location evidence="1 6">Membrane</location>
        <topology evidence="1 6">Multi-pass membrane protein</topology>
    </subcellularLocation>
</comment>
<evidence type="ECO:0000313" key="10">
    <source>
        <dbReference type="Proteomes" id="UP001642464"/>
    </source>
</evidence>
<dbReference type="PANTHER" id="PTHR12300:SF161">
    <property type="entry name" value="RECEPTOR EXPRESSION-ENHANCING PROTEIN"/>
    <property type="match status" value="1"/>
</dbReference>
<keyword evidence="5 8" id="KW-0472">Membrane</keyword>
<dbReference type="InterPro" id="IPR004345">
    <property type="entry name" value="TB2_DP1_HVA22"/>
</dbReference>
<feature type="compositionally biased region" description="Low complexity" evidence="7">
    <location>
        <begin position="47"/>
        <end position="62"/>
    </location>
</feature>
<feature type="compositionally biased region" description="Basic and acidic residues" evidence="7">
    <location>
        <begin position="67"/>
        <end position="78"/>
    </location>
</feature>
<feature type="region of interest" description="Disordered" evidence="7">
    <location>
        <begin position="329"/>
        <end position="351"/>
    </location>
</feature>
<evidence type="ECO:0000256" key="3">
    <source>
        <dbReference type="ARBA" id="ARBA00022692"/>
    </source>
</evidence>
<evidence type="ECO:0000256" key="7">
    <source>
        <dbReference type="SAM" id="MobiDB-lite"/>
    </source>
</evidence>
<evidence type="ECO:0000256" key="6">
    <source>
        <dbReference type="RuleBase" id="RU362006"/>
    </source>
</evidence>
<evidence type="ECO:0000313" key="9">
    <source>
        <dbReference type="EMBL" id="CAK8992159.1"/>
    </source>
</evidence>
<reference evidence="9 10" key="1">
    <citation type="submission" date="2024-02" db="EMBL/GenBank/DDBJ databases">
        <authorList>
            <person name="Chen Y."/>
            <person name="Shah S."/>
            <person name="Dougan E. K."/>
            <person name="Thang M."/>
            <person name="Chan C."/>
        </authorList>
    </citation>
    <scope>NUCLEOTIDE SEQUENCE [LARGE SCALE GENOMIC DNA]</scope>
</reference>
<proteinExistence type="inferred from homology"/>
<feature type="transmembrane region" description="Helical" evidence="8">
    <location>
        <begin position="128"/>
        <end position="149"/>
    </location>
</feature>
<sequence length="351" mass="38094">MDQTEVADMAAGSPKMSKPMLEEEDLVDPSFVATAPPPESAGVSSAELPLPTTPPGELSTGLVTELKAPKEKAERMDNGPRSFAQAEKAERKAERWAPTWLRGKRWDALNAELSEVPLIIPLAQRFQVAPVVVGMGFLVLAITFLLYGIGGQLVCTVFGIAYPAFESFKAVEEFANLKDSDEIYRKAAGMQFWLTYWIVVAAITSFECLFYYVVVWIPFYYPLKLGTLLYLYAPRIRGANHVYNWCVSPVLKRNRETIDHTLEDTGKRLRKSVSNVASSAVDAGFGVGKQGVAQLRGGMTMVRHFVGSEIARRRSGAASPAAVSVVDTAAPGEAPGAPVSVDTAVTTSAEE</sequence>
<evidence type="ECO:0000256" key="4">
    <source>
        <dbReference type="ARBA" id="ARBA00022989"/>
    </source>
</evidence>
<dbReference type="Pfam" id="PF03134">
    <property type="entry name" value="TB2_DP1_HVA22"/>
    <property type="match status" value="1"/>
</dbReference>
<evidence type="ECO:0000256" key="5">
    <source>
        <dbReference type="ARBA" id="ARBA00023136"/>
    </source>
</evidence>
<keyword evidence="10" id="KW-1185">Reference proteome</keyword>
<feature type="transmembrane region" description="Helical" evidence="8">
    <location>
        <begin position="194"/>
        <end position="221"/>
    </location>
</feature>
<dbReference type="EMBL" id="CAXAMM010001492">
    <property type="protein sequence ID" value="CAK8992159.1"/>
    <property type="molecule type" value="Genomic_DNA"/>
</dbReference>
<feature type="region of interest" description="Disordered" evidence="7">
    <location>
        <begin position="1"/>
        <end position="90"/>
    </location>
</feature>
<accession>A0ABP0HPL9</accession>
<gene>
    <name evidence="9" type="ORF">SCF082_LOCUS2974</name>
</gene>
<dbReference type="PANTHER" id="PTHR12300">
    <property type="entry name" value="HVA22-LIKE PROTEINS"/>
    <property type="match status" value="1"/>
</dbReference>
<evidence type="ECO:0000256" key="8">
    <source>
        <dbReference type="SAM" id="Phobius"/>
    </source>
</evidence>
<keyword evidence="4 8" id="KW-1133">Transmembrane helix</keyword>
<protein>
    <submittedName>
        <fullName evidence="9">HVA22-like protein h (AtHVA22h)</fullName>
    </submittedName>
</protein>
<evidence type="ECO:0000256" key="1">
    <source>
        <dbReference type="ARBA" id="ARBA00004141"/>
    </source>
</evidence>
<name>A0ABP0HPL9_9DINO</name>
<comment type="caution">
    <text evidence="9">The sequence shown here is derived from an EMBL/GenBank/DDBJ whole genome shotgun (WGS) entry which is preliminary data.</text>
</comment>
<keyword evidence="3 8" id="KW-0812">Transmembrane</keyword>
<dbReference type="Proteomes" id="UP001642464">
    <property type="component" value="Unassembled WGS sequence"/>
</dbReference>
<comment type="similarity">
    <text evidence="2 6">Belongs to the DP1 family.</text>
</comment>